<name>A0ABD5XX43_9EURY</name>
<proteinExistence type="predicted"/>
<protein>
    <submittedName>
        <fullName evidence="1">Uncharacterized protein</fullName>
    </submittedName>
</protein>
<sequence>MRGYLEETEAIQDFRESGRDRHGGDLLDEGGDAMEQAVYEKGLAAAYAGKSIDDCPFETHPWRDIWANGFTAGTEEK</sequence>
<dbReference type="Proteomes" id="UP001596368">
    <property type="component" value="Unassembled WGS sequence"/>
</dbReference>
<reference evidence="1 2" key="1">
    <citation type="journal article" date="2019" name="Int. J. Syst. Evol. Microbiol.">
        <title>The Global Catalogue of Microorganisms (GCM) 10K type strain sequencing project: providing services to taxonomists for standard genome sequencing and annotation.</title>
        <authorList>
            <consortium name="The Broad Institute Genomics Platform"/>
            <consortium name="The Broad Institute Genome Sequencing Center for Infectious Disease"/>
            <person name="Wu L."/>
            <person name="Ma J."/>
        </authorList>
    </citation>
    <scope>NUCLEOTIDE SEQUENCE [LARGE SCALE GENOMIC DNA]</scope>
    <source>
        <strain evidence="1 2">DT92</strain>
    </source>
</reference>
<gene>
    <name evidence="1" type="ORF">ACFQRB_16795</name>
</gene>
<keyword evidence="2" id="KW-1185">Reference proteome</keyword>
<organism evidence="1 2">
    <name type="scientific">Halobaculum litoreum</name>
    <dbReference type="NCBI Taxonomy" id="3031998"/>
    <lineage>
        <taxon>Archaea</taxon>
        <taxon>Methanobacteriati</taxon>
        <taxon>Methanobacteriota</taxon>
        <taxon>Stenosarchaea group</taxon>
        <taxon>Halobacteria</taxon>
        <taxon>Halobacteriales</taxon>
        <taxon>Haloferacaceae</taxon>
        <taxon>Halobaculum</taxon>
    </lineage>
</organism>
<dbReference type="AlphaFoldDB" id="A0ABD5XX43"/>
<dbReference type="Gene3D" id="1.10.10.620">
    <property type="entry name" value="ribosome modulation factor like domain"/>
    <property type="match status" value="1"/>
</dbReference>
<dbReference type="InterPro" id="IPR023200">
    <property type="entry name" value="RMF_sf"/>
</dbReference>
<comment type="caution">
    <text evidence="1">The sequence shown here is derived from an EMBL/GenBank/DDBJ whole genome shotgun (WGS) entry which is preliminary data.</text>
</comment>
<evidence type="ECO:0000313" key="1">
    <source>
        <dbReference type="EMBL" id="MFC7137665.1"/>
    </source>
</evidence>
<accession>A0ABD5XX43</accession>
<evidence type="ECO:0000313" key="2">
    <source>
        <dbReference type="Proteomes" id="UP001596368"/>
    </source>
</evidence>
<dbReference type="EMBL" id="JBHSZG010000002">
    <property type="protein sequence ID" value="MFC7137665.1"/>
    <property type="molecule type" value="Genomic_DNA"/>
</dbReference>